<comment type="subcellular location">
    <subcellularLocation>
        <location evidence="2">Secreted</location>
    </subcellularLocation>
</comment>
<evidence type="ECO:0000256" key="2">
    <source>
        <dbReference type="ARBA" id="ARBA00004613"/>
    </source>
</evidence>
<comment type="cofactor">
    <cofactor evidence="1">
        <name>Zn(2+)</name>
        <dbReference type="ChEBI" id="CHEBI:29105"/>
    </cofactor>
</comment>
<evidence type="ECO:0000256" key="12">
    <source>
        <dbReference type="ARBA" id="ARBA00023157"/>
    </source>
</evidence>
<keyword evidence="6" id="KW-0645">Protease</keyword>
<keyword evidence="18" id="KW-0812">Transmembrane</keyword>
<evidence type="ECO:0000313" key="21">
    <source>
        <dbReference type="Proteomes" id="UP000290288"/>
    </source>
</evidence>
<keyword evidence="7" id="KW-0479">Metal-binding</keyword>
<dbReference type="AlphaFoldDB" id="A0A4Q2DU47"/>
<evidence type="ECO:0000256" key="18">
    <source>
        <dbReference type="SAM" id="Phobius"/>
    </source>
</evidence>
<evidence type="ECO:0000256" key="13">
    <source>
        <dbReference type="ARBA" id="ARBA00025210"/>
    </source>
</evidence>
<dbReference type="SMART" id="SM00631">
    <property type="entry name" value="Zn_pept"/>
    <property type="match status" value="1"/>
</dbReference>
<evidence type="ECO:0000256" key="3">
    <source>
        <dbReference type="ARBA" id="ARBA00005988"/>
    </source>
</evidence>
<feature type="region of interest" description="Disordered" evidence="17">
    <location>
        <begin position="389"/>
        <end position="412"/>
    </location>
</feature>
<evidence type="ECO:0000256" key="11">
    <source>
        <dbReference type="ARBA" id="ARBA00023049"/>
    </source>
</evidence>
<evidence type="ECO:0000256" key="16">
    <source>
        <dbReference type="PROSITE-ProRule" id="PRU01379"/>
    </source>
</evidence>
<keyword evidence="5" id="KW-0121">Carboxypeptidase</keyword>
<dbReference type="OrthoDB" id="3626597at2759"/>
<dbReference type="Pfam" id="PF00246">
    <property type="entry name" value="Peptidase_M14"/>
    <property type="match status" value="1"/>
</dbReference>
<evidence type="ECO:0000313" key="20">
    <source>
        <dbReference type="EMBL" id="RXW22425.1"/>
    </source>
</evidence>
<dbReference type="PANTHER" id="PTHR11705:SF147">
    <property type="entry name" value="INACTIVE METALLOCARBOXYPEPTIDASE ECM14"/>
    <property type="match status" value="1"/>
</dbReference>
<dbReference type="EMBL" id="SDEE01000072">
    <property type="protein sequence ID" value="RXW22425.1"/>
    <property type="molecule type" value="Genomic_DNA"/>
</dbReference>
<protein>
    <recommendedName>
        <fullName evidence="14">Inactive metallocarboxypeptidase ECM14</fullName>
    </recommendedName>
    <alternativeName>
        <fullName evidence="15">Inactive metallocarboxypeptidase ecm14</fullName>
    </alternativeName>
</protein>
<proteinExistence type="inferred from homology"/>
<gene>
    <name evidence="20" type="ORF">EST38_g3429</name>
</gene>
<dbReference type="STRING" id="2316362.A0A4Q2DU47"/>
<feature type="domain" description="Peptidase M14" evidence="19">
    <location>
        <begin position="344"/>
        <end position="669"/>
    </location>
</feature>
<evidence type="ECO:0000256" key="5">
    <source>
        <dbReference type="ARBA" id="ARBA00022645"/>
    </source>
</evidence>
<comment type="similarity">
    <text evidence="3 16">Belongs to the peptidase M14 family.</text>
</comment>
<keyword evidence="10" id="KW-0862">Zinc</keyword>
<evidence type="ECO:0000256" key="1">
    <source>
        <dbReference type="ARBA" id="ARBA00001947"/>
    </source>
</evidence>
<sequence length="677" mass="76448">MAISAVLQLAISKREEAFETRPHTTVWSTSAIFALGFTLSVLFIALLVLASCFLLRRKAKFQFRKRNSVAQLAWSPVTTLNQTPFVSHTSTPMRPTPSDKKPPVHSGVLSRNTSFYTETVLNSPCAMKAKEIEIADEDIISYTRPREDDGDSDSESDVDIKRSISPLIMSPLLARLPSVKAAGSTHVAELVRSGNPSRDEAAAFWVDDNDHPGNEVSIPPKIDTRMSVLERRTVVGANGYNDQQVLVENEPVAGLLRRFNVSGRHEAQNVVSLARVYDLDVWSVSSSHIDIYWPQGAASSLPPDLEEVPHTTRSVPLTMRGSHRTSEKPDWNLRHLNKSSFHETYHHLDEVEEFMRQLEAQFPNTTKVHRIALTAEGRDVYALEISKAEASSETNEDKKKKKKKKKKERNHPLGPKLNFVIVGAQHAREWIATSTSLYLAHSLSLNSTDLHSLLDVFNFHIIPSPNPDGYVYTWEEDRYWYKNRQIVDSHVKCRGLDTNRNWGYKWHPEPVHGPFKPTHPVDPCSHWYPGGRPFESAEVNGIANYVNTLTDLIGFLDLRSYGQMISTPYSYSCKRYPKDIEDQTEAAYGAVQAIKASHGVHFEAGRVCETLYEAPGNILDWMYSKEGIKYSYAVHLRDTGTWGFSLPEKYIRPVGEETSGMVRYLGKFIAAKLNRKL</sequence>
<evidence type="ECO:0000256" key="10">
    <source>
        <dbReference type="ARBA" id="ARBA00022833"/>
    </source>
</evidence>
<evidence type="ECO:0000256" key="6">
    <source>
        <dbReference type="ARBA" id="ARBA00022670"/>
    </source>
</evidence>
<evidence type="ECO:0000256" key="15">
    <source>
        <dbReference type="ARBA" id="ARBA00026213"/>
    </source>
</evidence>
<organism evidence="20 21">
    <name type="scientific">Candolleomyces aberdarensis</name>
    <dbReference type="NCBI Taxonomy" id="2316362"/>
    <lineage>
        <taxon>Eukaryota</taxon>
        <taxon>Fungi</taxon>
        <taxon>Dikarya</taxon>
        <taxon>Basidiomycota</taxon>
        <taxon>Agaricomycotina</taxon>
        <taxon>Agaricomycetes</taxon>
        <taxon>Agaricomycetidae</taxon>
        <taxon>Agaricales</taxon>
        <taxon>Agaricineae</taxon>
        <taxon>Psathyrellaceae</taxon>
        <taxon>Candolleomyces</taxon>
    </lineage>
</organism>
<keyword evidence="8" id="KW-0732">Signal</keyword>
<dbReference type="PRINTS" id="PR00765">
    <property type="entry name" value="CRBOXYPTASEA"/>
</dbReference>
<dbReference type="PROSITE" id="PS52035">
    <property type="entry name" value="PEPTIDASE_M14"/>
    <property type="match status" value="1"/>
</dbReference>
<dbReference type="GO" id="GO:0004181">
    <property type="term" value="F:metallocarboxypeptidase activity"/>
    <property type="evidence" value="ECO:0007669"/>
    <property type="project" value="InterPro"/>
</dbReference>
<evidence type="ECO:0000256" key="7">
    <source>
        <dbReference type="ARBA" id="ARBA00022723"/>
    </source>
</evidence>
<keyword evidence="11" id="KW-0482">Metalloprotease</keyword>
<keyword evidence="18" id="KW-0472">Membrane</keyword>
<dbReference type="CDD" id="cd03860">
    <property type="entry name" value="M14_CP_A-B_like"/>
    <property type="match status" value="1"/>
</dbReference>
<evidence type="ECO:0000259" key="19">
    <source>
        <dbReference type="PROSITE" id="PS52035"/>
    </source>
</evidence>
<keyword evidence="4" id="KW-0964">Secreted</keyword>
<dbReference type="FunFam" id="3.40.630.10:FF:000084">
    <property type="entry name" value="Carboxypeptidase B2"/>
    <property type="match status" value="1"/>
</dbReference>
<evidence type="ECO:0000256" key="17">
    <source>
        <dbReference type="SAM" id="MobiDB-lite"/>
    </source>
</evidence>
<dbReference type="Gene3D" id="3.40.630.10">
    <property type="entry name" value="Zn peptidases"/>
    <property type="match status" value="1"/>
</dbReference>
<comment type="function">
    <text evidence="13">Inactive carboxypeptidase that may play a role in cell wall organization and biogenesis.</text>
</comment>
<keyword evidence="9" id="KW-0378">Hydrolase</keyword>
<dbReference type="InterPro" id="IPR000834">
    <property type="entry name" value="Peptidase_M14"/>
</dbReference>
<feature type="compositionally biased region" description="Basic residues" evidence="17">
    <location>
        <begin position="399"/>
        <end position="409"/>
    </location>
</feature>
<dbReference type="GO" id="GO:0008270">
    <property type="term" value="F:zinc ion binding"/>
    <property type="evidence" value="ECO:0007669"/>
    <property type="project" value="InterPro"/>
</dbReference>
<evidence type="ECO:0000256" key="4">
    <source>
        <dbReference type="ARBA" id="ARBA00022525"/>
    </source>
</evidence>
<dbReference type="GO" id="GO:0005615">
    <property type="term" value="C:extracellular space"/>
    <property type="evidence" value="ECO:0007669"/>
    <property type="project" value="TreeGrafter"/>
</dbReference>
<reference evidence="20 21" key="1">
    <citation type="submission" date="2019-01" db="EMBL/GenBank/DDBJ databases">
        <title>Draft genome sequence of Psathyrella aberdarensis IHI B618.</title>
        <authorList>
            <person name="Buettner E."/>
            <person name="Kellner H."/>
        </authorList>
    </citation>
    <scope>NUCLEOTIDE SEQUENCE [LARGE SCALE GENOMIC DNA]</scope>
    <source>
        <strain evidence="20 21">IHI B618</strain>
    </source>
</reference>
<dbReference type="SUPFAM" id="SSF53187">
    <property type="entry name" value="Zn-dependent exopeptidases"/>
    <property type="match status" value="1"/>
</dbReference>
<comment type="caution">
    <text evidence="20">The sequence shown here is derived from an EMBL/GenBank/DDBJ whole genome shotgun (WGS) entry which is preliminary data.</text>
</comment>
<evidence type="ECO:0000256" key="14">
    <source>
        <dbReference type="ARBA" id="ARBA00026187"/>
    </source>
</evidence>
<dbReference type="GO" id="GO:0006508">
    <property type="term" value="P:proteolysis"/>
    <property type="evidence" value="ECO:0007669"/>
    <property type="project" value="UniProtKB-KW"/>
</dbReference>
<accession>A0A4Q2DU47</accession>
<keyword evidence="12" id="KW-1015">Disulfide bond</keyword>
<keyword evidence="21" id="KW-1185">Reference proteome</keyword>
<evidence type="ECO:0000256" key="9">
    <source>
        <dbReference type="ARBA" id="ARBA00022801"/>
    </source>
</evidence>
<keyword evidence="18" id="KW-1133">Transmembrane helix</keyword>
<name>A0A4Q2DU47_9AGAR</name>
<dbReference type="Proteomes" id="UP000290288">
    <property type="component" value="Unassembled WGS sequence"/>
</dbReference>
<comment type="caution">
    <text evidence="16">Lacks conserved residue(s) required for the propagation of feature annotation.</text>
</comment>
<evidence type="ECO:0000256" key="8">
    <source>
        <dbReference type="ARBA" id="ARBA00022729"/>
    </source>
</evidence>
<feature type="region of interest" description="Disordered" evidence="17">
    <location>
        <begin position="85"/>
        <end position="107"/>
    </location>
</feature>
<dbReference type="PANTHER" id="PTHR11705">
    <property type="entry name" value="PROTEASE FAMILY M14 CARBOXYPEPTIDASE A,B"/>
    <property type="match status" value="1"/>
</dbReference>
<feature type="transmembrane region" description="Helical" evidence="18">
    <location>
        <begin position="33"/>
        <end position="55"/>
    </location>
</feature>